<gene>
    <name evidence="2" type="ORF">H9Q76_06060</name>
</gene>
<dbReference type="AlphaFoldDB" id="A0A7G9FQK3"/>
<keyword evidence="1" id="KW-0812">Transmembrane</keyword>
<keyword evidence="1" id="KW-1133">Transmembrane helix</keyword>
<dbReference type="RefSeq" id="WP_117780212.1">
    <property type="nucleotide sequence ID" value="NZ_CP060632.1"/>
</dbReference>
<name>A0A7G9FQK3_9FIRM</name>
<protein>
    <submittedName>
        <fullName evidence="2">Uncharacterized protein</fullName>
    </submittedName>
</protein>
<accession>A0A7G9FQK3</accession>
<proteinExistence type="predicted"/>
<evidence type="ECO:0000256" key="1">
    <source>
        <dbReference type="SAM" id="Phobius"/>
    </source>
</evidence>
<evidence type="ECO:0000313" key="2">
    <source>
        <dbReference type="EMBL" id="QNM00835.1"/>
    </source>
</evidence>
<evidence type="ECO:0000313" key="3">
    <source>
        <dbReference type="Proteomes" id="UP000515819"/>
    </source>
</evidence>
<feature type="transmembrane region" description="Helical" evidence="1">
    <location>
        <begin position="20"/>
        <end position="40"/>
    </location>
</feature>
<dbReference type="Proteomes" id="UP000515819">
    <property type="component" value="Chromosome"/>
</dbReference>
<keyword evidence="3" id="KW-1185">Reference proteome</keyword>
<reference evidence="2 3" key="1">
    <citation type="submission" date="2020-08" db="EMBL/GenBank/DDBJ databases">
        <authorList>
            <person name="Liu C."/>
            <person name="Sun Q."/>
        </authorList>
    </citation>
    <scope>NUCLEOTIDE SEQUENCE [LARGE SCALE GENOMIC DNA]</scope>
    <source>
        <strain evidence="2 3">NSJ-4</strain>
    </source>
</reference>
<organism evidence="2 3">
    <name type="scientific">Wujia chipingensis</name>
    <dbReference type="NCBI Taxonomy" id="2763670"/>
    <lineage>
        <taxon>Bacteria</taxon>
        <taxon>Bacillati</taxon>
        <taxon>Bacillota</taxon>
        <taxon>Clostridia</taxon>
        <taxon>Lachnospirales</taxon>
        <taxon>Lachnospiraceae</taxon>
        <taxon>Wujia</taxon>
    </lineage>
</organism>
<dbReference type="EMBL" id="CP060632">
    <property type="protein sequence ID" value="QNM00835.1"/>
    <property type="molecule type" value="Genomic_DNA"/>
</dbReference>
<dbReference type="KEGG" id="wcp:H9Q76_06060"/>
<sequence>MKRRKIVRQMNNAGSTMVEVIVGFVILVMVLAECMVHLLGVSGELVKKSKDMQEEQRILNEEMYRTDTVFETLADTGITLTVDTNKTDSQNMPQATSFAIEAKLHRYYSDRADLTVFRVIHKSEEAGE</sequence>
<keyword evidence="1" id="KW-0472">Membrane</keyword>